<gene>
    <name evidence="4" type="ORF">CGI_10006780</name>
</gene>
<dbReference type="AlphaFoldDB" id="K1R0I0"/>
<dbReference type="EMBL" id="JH818668">
    <property type="protein sequence ID" value="EKC27211.1"/>
    <property type="molecule type" value="Genomic_DNA"/>
</dbReference>
<evidence type="ECO:0000256" key="1">
    <source>
        <dbReference type="ARBA" id="ARBA00022614"/>
    </source>
</evidence>
<dbReference type="HOGENOM" id="CLU_516361_0_0_1"/>
<feature type="region of interest" description="Disordered" evidence="3">
    <location>
        <begin position="17"/>
        <end position="64"/>
    </location>
</feature>
<keyword evidence="2" id="KW-0677">Repeat</keyword>
<name>K1R0I0_MAGGI</name>
<dbReference type="InterPro" id="IPR032675">
    <property type="entry name" value="LRR_dom_sf"/>
</dbReference>
<evidence type="ECO:0000256" key="3">
    <source>
        <dbReference type="SAM" id="MobiDB-lite"/>
    </source>
</evidence>
<reference evidence="4" key="1">
    <citation type="journal article" date="2012" name="Nature">
        <title>The oyster genome reveals stress adaptation and complexity of shell formation.</title>
        <authorList>
            <person name="Zhang G."/>
            <person name="Fang X."/>
            <person name="Guo X."/>
            <person name="Li L."/>
            <person name="Luo R."/>
            <person name="Xu F."/>
            <person name="Yang P."/>
            <person name="Zhang L."/>
            <person name="Wang X."/>
            <person name="Qi H."/>
            <person name="Xiong Z."/>
            <person name="Que H."/>
            <person name="Xie Y."/>
            <person name="Holland P.W."/>
            <person name="Paps J."/>
            <person name="Zhu Y."/>
            <person name="Wu F."/>
            <person name="Chen Y."/>
            <person name="Wang J."/>
            <person name="Peng C."/>
            <person name="Meng J."/>
            <person name="Yang L."/>
            <person name="Liu J."/>
            <person name="Wen B."/>
            <person name="Zhang N."/>
            <person name="Huang Z."/>
            <person name="Zhu Q."/>
            <person name="Feng Y."/>
            <person name="Mount A."/>
            <person name="Hedgecock D."/>
            <person name="Xu Z."/>
            <person name="Liu Y."/>
            <person name="Domazet-Loso T."/>
            <person name="Du Y."/>
            <person name="Sun X."/>
            <person name="Zhang S."/>
            <person name="Liu B."/>
            <person name="Cheng P."/>
            <person name="Jiang X."/>
            <person name="Li J."/>
            <person name="Fan D."/>
            <person name="Wang W."/>
            <person name="Fu W."/>
            <person name="Wang T."/>
            <person name="Wang B."/>
            <person name="Zhang J."/>
            <person name="Peng Z."/>
            <person name="Li Y."/>
            <person name="Li N."/>
            <person name="Wang J."/>
            <person name="Chen M."/>
            <person name="He Y."/>
            <person name="Tan F."/>
            <person name="Song X."/>
            <person name="Zheng Q."/>
            <person name="Huang R."/>
            <person name="Yang H."/>
            <person name="Du X."/>
            <person name="Chen L."/>
            <person name="Yang M."/>
            <person name="Gaffney P.M."/>
            <person name="Wang S."/>
            <person name="Luo L."/>
            <person name="She Z."/>
            <person name="Ming Y."/>
            <person name="Huang W."/>
            <person name="Zhang S."/>
            <person name="Huang B."/>
            <person name="Zhang Y."/>
            <person name="Qu T."/>
            <person name="Ni P."/>
            <person name="Miao G."/>
            <person name="Wang J."/>
            <person name="Wang Q."/>
            <person name="Steinberg C.E."/>
            <person name="Wang H."/>
            <person name="Li N."/>
            <person name="Qian L."/>
            <person name="Zhang G."/>
            <person name="Li Y."/>
            <person name="Yang H."/>
            <person name="Liu X."/>
            <person name="Wang J."/>
            <person name="Yin Y."/>
            <person name="Wang J."/>
        </authorList>
    </citation>
    <scope>NUCLEOTIDE SEQUENCE [LARGE SCALE GENOMIC DNA]</scope>
    <source>
        <strain evidence="4">05x7-T-G4-1.051#20</strain>
    </source>
</reference>
<dbReference type="Gene3D" id="3.80.10.10">
    <property type="entry name" value="Ribonuclease Inhibitor"/>
    <property type="match status" value="1"/>
</dbReference>
<dbReference type="SMART" id="SM00365">
    <property type="entry name" value="LRR_SD22"/>
    <property type="match status" value="3"/>
</dbReference>
<evidence type="ECO:0000256" key="2">
    <source>
        <dbReference type="ARBA" id="ARBA00022737"/>
    </source>
</evidence>
<dbReference type="Pfam" id="PF12799">
    <property type="entry name" value="LRR_4"/>
    <property type="match status" value="1"/>
</dbReference>
<dbReference type="InterPro" id="IPR025875">
    <property type="entry name" value="Leu-rich_rpt_4"/>
</dbReference>
<evidence type="ECO:0000313" key="4">
    <source>
        <dbReference type="EMBL" id="EKC27211.1"/>
    </source>
</evidence>
<dbReference type="PROSITE" id="PS51450">
    <property type="entry name" value="LRR"/>
    <property type="match status" value="3"/>
</dbReference>
<sequence length="542" mass="62688">MILEQYQSYLAQEMSSIGSQSSGSHVGGGATPTSARSEIGFGGNNTQPPTEASRPRTQKEEDEEAFKELCANNGLNHNKIQSGEQSTVEELEMFFSGYPRIVYMDRFPCLHTLVFMGQSISKIEGLTTLTSLRELWIGECQLKKIENLETCSKLTKLYLYGNEISKIENIGHLTHLETLFLNNNSIKNIEELTHLMRLPELHSLSLKDPQFSPAPVSLLCNYSTHVLYHLPKLSKLDTYDASKNVCELAEATVLKKKMYYNMKVKIVKRNLAEIVSKMEIYKSRLLEFPHERLRNLMNCIKEVRREFEDLMLETIDISVFHDTEPEDNLLLVQDLEEESKLQKLDENGKFTAKMNCIKERIKMWEKKIAEVRSYQQEALHRVEVQAESVMRRMAIELESGGNVRFEEGTTSDVWFSSCHDLVLSRFCATDYKEHGIAGLKIHRILRVHNRMLRKRFDDKLTGIVDNTEGEYFPSNRNTAYKKLLEYLFWIWDPQLPGGFHETTRVLEEGYMDAISYKVQIRVINLWIMICILVKKNRVSIDV</sequence>
<accession>K1R0I0</accession>
<proteinExistence type="predicted"/>
<dbReference type="GO" id="GO:0005737">
    <property type="term" value="C:cytoplasm"/>
    <property type="evidence" value="ECO:0007669"/>
    <property type="project" value="TreeGrafter"/>
</dbReference>
<dbReference type="SUPFAM" id="SSF52058">
    <property type="entry name" value="L domain-like"/>
    <property type="match status" value="1"/>
</dbReference>
<dbReference type="InParanoid" id="K1R0I0"/>
<keyword evidence="1" id="KW-0433">Leucine-rich repeat</keyword>
<organism evidence="4">
    <name type="scientific">Magallana gigas</name>
    <name type="common">Pacific oyster</name>
    <name type="synonym">Crassostrea gigas</name>
    <dbReference type="NCBI Taxonomy" id="29159"/>
    <lineage>
        <taxon>Eukaryota</taxon>
        <taxon>Metazoa</taxon>
        <taxon>Spiralia</taxon>
        <taxon>Lophotrochozoa</taxon>
        <taxon>Mollusca</taxon>
        <taxon>Bivalvia</taxon>
        <taxon>Autobranchia</taxon>
        <taxon>Pteriomorphia</taxon>
        <taxon>Ostreida</taxon>
        <taxon>Ostreoidea</taxon>
        <taxon>Ostreidae</taxon>
        <taxon>Magallana</taxon>
    </lineage>
</organism>
<dbReference type="PANTHER" id="PTHR15454">
    <property type="entry name" value="NISCHARIN RELATED"/>
    <property type="match status" value="1"/>
</dbReference>
<protein>
    <submittedName>
        <fullName evidence="4">Leucine-rich repeat-containing protein 9</fullName>
    </submittedName>
</protein>
<dbReference type="InterPro" id="IPR001611">
    <property type="entry name" value="Leu-rich_rpt"/>
</dbReference>